<dbReference type="Pfam" id="PF06185">
    <property type="entry name" value="YecM"/>
    <property type="match status" value="1"/>
</dbReference>
<dbReference type="AlphaFoldDB" id="A0AAI9I2K7"/>
<dbReference type="InterPro" id="IPR010393">
    <property type="entry name" value="DUF991_YecM-like"/>
</dbReference>
<dbReference type="GO" id="GO:0005829">
    <property type="term" value="C:cytosol"/>
    <property type="evidence" value="ECO:0007669"/>
    <property type="project" value="TreeGrafter"/>
</dbReference>
<dbReference type="NCBIfam" id="NF008681">
    <property type="entry name" value="PRK11700.1-4"/>
    <property type="match status" value="1"/>
</dbReference>
<protein>
    <submittedName>
        <fullName evidence="1">VOC family protein</fullName>
    </submittedName>
</protein>
<dbReference type="Gene3D" id="3.10.180.10">
    <property type="entry name" value="2,3-Dihydroxybiphenyl 1,2-Dioxygenase, domain 1"/>
    <property type="match status" value="1"/>
</dbReference>
<dbReference type="PANTHER" id="PTHR37519">
    <property type="match status" value="1"/>
</dbReference>
<dbReference type="EMBL" id="AAZDVE040000030">
    <property type="protein sequence ID" value="EMP9434164.1"/>
    <property type="molecule type" value="Genomic_DNA"/>
</dbReference>
<evidence type="ECO:0000313" key="1">
    <source>
        <dbReference type="EMBL" id="EMP9434164.1"/>
    </source>
</evidence>
<sequence>MTEFVEVLELHDLWNALPEFEQKLAKMATELSLSLTDYQIDHISVRCHHIETAQRWQKGLLKCAQLLSENEINGRPICLFELNRPLVIAAQEVSVVELPFPKDKRYAQESWEHIELVMNVAPEQLESAALDLLPQPLPEGYSVKMSQPKGQSESLLNPTLAVTNGEITVKYHPYTLKQVIESEK</sequence>
<dbReference type="PANTHER" id="PTHR37519:SF1">
    <property type="entry name" value="DIHYDROXYBIPHENYL DIOXYGENASE DOMAIN-CONTAINING PROTEIN"/>
    <property type="match status" value="1"/>
</dbReference>
<organism evidence="1">
    <name type="scientific">Providencia stuartii</name>
    <dbReference type="NCBI Taxonomy" id="588"/>
    <lineage>
        <taxon>Bacteria</taxon>
        <taxon>Pseudomonadati</taxon>
        <taxon>Pseudomonadota</taxon>
        <taxon>Gammaproteobacteria</taxon>
        <taxon>Enterobacterales</taxon>
        <taxon>Morganellaceae</taxon>
        <taxon>Providencia</taxon>
    </lineage>
</organism>
<proteinExistence type="predicted"/>
<dbReference type="SUPFAM" id="SSF54593">
    <property type="entry name" value="Glyoxalase/Bleomycin resistance protein/Dihydroxybiphenyl dioxygenase"/>
    <property type="match status" value="1"/>
</dbReference>
<reference evidence="1" key="1">
    <citation type="submission" date="2024-02" db="EMBL/GenBank/DDBJ databases">
        <authorList>
            <consortium name="Clinical and Environmental Microbiology Branch: Whole genome sequencing antimicrobial resistance pathogens in the healthcare setting"/>
        </authorList>
    </citation>
    <scope>NUCLEOTIDE SEQUENCE</scope>
    <source>
        <strain evidence="1">2020GO-00142</strain>
    </source>
</reference>
<accession>A0AAI9I2K7</accession>
<comment type="caution">
    <text evidence="1">The sequence shown here is derived from an EMBL/GenBank/DDBJ whole genome shotgun (WGS) entry which is preliminary data.</text>
</comment>
<name>A0AAI9I2K7_PROST</name>
<gene>
    <name evidence="1" type="ORF">JRA39_003259</name>
</gene>
<dbReference type="InterPro" id="IPR029068">
    <property type="entry name" value="Glyas_Bleomycin-R_OHBP_Dase"/>
</dbReference>